<dbReference type="InterPro" id="IPR001310">
    <property type="entry name" value="Histidine_triad_HIT"/>
</dbReference>
<proteinExistence type="predicted"/>
<dbReference type="SUPFAM" id="SSF54197">
    <property type="entry name" value="HIT-like"/>
    <property type="match status" value="1"/>
</dbReference>
<accession>A0A1H8FV30</accession>
<feature type="active site" description="Tele-AMP-histidine intermediate" evidence="1">
    <location>
        <position position="99"/>
    </location>
</feature>
<evidence type="ECO:0000256" key="2">
    <source>
        <dbReference type="PIRSR" id="PIRSR601310-3"/>
    </source>
</evidence>
<name>A0A1H8FV30_9PROT</name>
<dbReference type="Gene3D" id="3.30.428.10">
    <property type="entry name" value="HIT-like"/>
    <property type="match status" value="1"/>
</dbReference>
<feature type="short sequence motif" description="Histidine triad motif" evidence="2 3">
    <location>
        <begin position="97"/>
        <end position="101"/>
    </location>
</feature>
<evidence type="ECO:0000313" key="5">
    <source>
        <dbReference type="EMBL" id="SEN35499.1"/>
    </source>
</evidence>
<organism evidence="5 6">
    <name type="scientific">Nitrosospira multiformis</name>
    <dbReference type="NCBI Taxonomy" id="1231"/>
    <lineage>
        <taxon>Bacteria</taxon>
        <taxon>Pseudomonadati</taxon>
        <taxon>Pseudomonadota</taxon>
        <taxon>Betaproteobacteria</taxon>
        <taxon>Nitrosomonadales</taxon>
        <taxon>Nitrosomonadaceae</taxon>
        <taxon>Nitrosospira</taxon>
    </lineage>
</organism>
<evidence type="ECO:0000256" key="1">
    <source>
        <dbReference type="PIRSR" id="PIRSR601310-1"/>
    </source>
</evidence>
<dbReference type="AlphaFoldDB" id="A0A1H8FV30"/>
<evidence type="ECO:0000313" key="6">
    <source>
        <dbReference type="Proteomes" id="UP000183898"/>
    </source>
</evidence>
<dbReference type="EMBL" id="FOCT01000004">
    <property type="protein sequence ID" value="SEN35499.1"/>
    <property type="molecule type" value="Genomic_DNA"/>
</dbReference>
<dbReference type="InterPro" id="IPR036265">
    <property type="entry name" value="HIT-like_sf"/>
</dbReference>
<dbReference type="GO" id="GO:0003824">
    <property type="term" value="F:catalytic activity"/>
    <property type="evidence" value="ECO:0007669"/>
    <property type="project" value="InterPro"/>
</dbReference>
<dbReference type="InterPro" id="IPR019808">
    <property type="entry name" value="Histidine_triad_CS"/>
</dbReference>
<dbReference type="InterPro" id="IPR011146">
    <property type="entry name" value="HIT-like"/>
</dbReference>
<feature type="domain" description="HIT" evidence="4">
    <location>
        <begin position="5"/>
        <end position="112"/>
    </location>
</feature>
<dbReference type="CDD" id="cd01276">
    <property type="entry name" value="PKCI_related"/>
    <property type="match status" value="1"/>
</dbReference>
<gene>
    <name evidence="5" type="ORF">SAMN05216404_1047</name>
</gene>
<evidence type="ECO:0000256" key="3">
    <source>
        <dbReference type="PROSITE-ProRule" id="PRU00464"/>
    </source>
</evidence>
<dbReference type="Proteomes" id="UP000183898">
    <property type="component" value="Unassembled WGS sequence"/>
</dbReference>
<reference evidence="5 6" key="1">
    <citation type="submission" date="2016-10" db="EMBL/GenBank/DDBJ databases">
        <authorList>
            <person name="de Groot N.N."/>
        </authorList>
    </citation>
    <scope>NUCLEOTIDE SEQUENCE [LARGE SCALE GENOMIC DNA]</scope>
    <source>
        <strain evidence="5 6">Nl18</strain>
    </source>
</reference>
<dbReference type="PRINTS" id="PR00332">
    <property type="entry name" value="HISTRIAD"/>
</dbReference>
<dbReference type="PANTHER" id="PTHR23089">
    <property type="entry name" value="HISTIDINE TRIAD HIT PROTEIN"/>
    <property type="match status" value="1"/>
</dbReference>
<dbReference type="RefSeq" id="WP_074745175.1">
    <property type="nucleotide sequence ID" value="NZ_FOCT01000004.1"/>
</dbReference>
<sequence length="117" mass="13004">MDSCIFCKIVRGEIPSEKVYEDARVYAFHDIHPAAPVHFMLIPKLHINSLADVEDAHSALLGEMMVLVPRLAREQGCTDGFRTIINTGRVGGQEVHHLHIHIIGGMERLPGMIARGK</sequence>
<dbReference type="Pfam" id="PF01230">
    <property type="entry name" value="HIT"/>
    <property type="match status" value="1"/>
</dbReference>
<evidence type="ECO:0000259" key="4">
    <source>
        <dbReference type="PROSITE" id="PS51084"/>
    </source>
</evidence>
<protein>
    <submittedName>
        <fullName evidence="5">Histidine triad (HIT) family protein</fullName>
    </submittedName>
</protein>
<dbReference type="PROSITE" id="PS51084">
    <property type="entry name" value="HIT_2"/>
    <property type="match status" value="1"/>
</dbReference>
<dbReference type="PROSITE" id="PS00892">
    <property type="entry name" value="HIT_1"/>
    <property type="match status" value="1"/>
</dbReference>